<evidence type="ECO:0000313" key="2">
    <source>
        <dbReference type="EMBL" id="SFJ04365.1"/>
    </source>
</evidence>
<evidence type="ECO:0000256" key="1">
    <source>
        <dbReference type="SAM" id="SignalP"/>
    </source>
</evidence>
<evidence type="ECO:0008006" key="4">
    <source>
        <dbReference type="Google" id="ProtNLM"/>
    </source>
</evidence>
<sequence>MFFPMRGLAAILMGLLASGGAVWAQERPITPEVLLGRIEGRTMAFVDRRTGAVVGYERFLSRSQSQWRDENGKCVRGDVYVEGPTLCFRYEDEPSVAHCWLPFKEGPDVGYRSTLTGEVQLMRDAEPADAECEIVPLS</sequence>
<evidence type="ECO:0000313" key="3">
    <source>
        <dbReference type="Proteomes" id="UP000199110"/>
    </source>
</evidence>
<keyword evidence="1" id="KW-0732">Signal</keyword>
<dbReference type="Proteomes" id="UP000199110">
    <property type="component" value="Unassembled WGS sequence"/>
</dbReference>
<dbReference type="OrthoDB" id="7658757at2"/>
<name>A0A1I3N5L8_9RHOB</name>
<organism evidence="2 3">
    <name type="scientific">Jannaschia pohangensis</name>
    <dbReference type="NCBI Taxonomy" id="390807"/>
    <lineage>
        <taxon>Bacteria</taxon>
        <taxon>Pseudomonadati</taxon>
        <taxon>Pseudomonadota</taxon>
        <taxon>Alphaproteobacteria</taxon>
        <taxon>Rhodobacterales</taxon>
        <taxon>Roseobacteraceae</taxon>
        <taxon>Jannaschia</taxon>
    </lineage>
</organism>
<dbReference type="AlphaFoldDB" id="A0A1I3N5L8"/>
<reference evidence="2 3" key="1">
    <citation type="submission" date="2016-10" db="EMBL/GenBank/DDBJ databases">
        <authorList>
            <person name="de Groot N.N."/>
        </authorList>
    </citation>
    <scope>NUCLEOTIDE SEQUENCE [LARGE SCALE GENOMIC DNA]</scope>
    <source>
        <strain evidence="2 3">DSM 19073</strain>
    </source>
</reference>
<dbReference type="STRING" id="390807.SAMN04488095_2054"/>
<protein>
    <recommendedName>
        <fullName evidence="4">DUF995 domain-containing protein</fullName>
    </recommendedName>
</protein>
<keyword evidence="3" id="KW-1185">Reference proteome</keyword>
<accession>A0A1I3N5L8</accession>
<feature type="signal peptide" evidence="1">
    <location>
        <begin position="1"/>
        <end position="24"/>
    </location>
</feature>
<feature type="chain" id="PRO_5011532614" description="DUF995 domain-containing protein" evidence="1">
    <location>
        <begin position="25"/>
        <end position="138"/>
    </location>
</feature>
<gene>
    <name evidence="2" type="ORF">SAMN04488095_2054</name>
</gene>
<proteinExistence type="predicted"/>
<dbReference type="EMBL" id="FORA01000002">
    <property type="protein sequence ID" value="SFJ04365.1"/>
    <property type="molecule type" value="Genomic_DNA"/>
</dbReference>